<evidence type="ECO:0000313" key="9">
    <source>
        <dbReference type="EMBL" id="OJT11944.1"/>
    </source>
</evidence>
<dbReference type="InterPro" id="IPR015399">
    <property type="entry name" value="DUF1977_DnaJ-like"/>
</dbReference>
<dbReference type="PROSITE" id="PS00636">
    <property type="entry name" value="DNAJ_1"/>
    <property type="match status" value="1"/>
</dbReference>
<feature type="region of interest" description="Disordered" evidence="6">
    <location>
        <begin position="57"/>
        <end position="113"/>
    </location>
</feature>
<feature type="domain" description="J" evidence="8">
    <location>
        <begin position="133"/>
        <end position="197"/>
    </location>
</feature>
<feature type="region of interest" description="Disordered" evidence="6">
    <location>
        <begin position="187"/>
        <end position="226"/>
    </location>
</feature>
<evidence type="ECO:0000256" key="7">
    <source>
        <dbReference type="SAM" id="Phobius"/>
    </source>
</evidence>
<evidence type="ECO:0000256" key="2">
    <source>
        <dbReference type="ARBA" id="ARBA00022692"/>
    </source>
</evidence>
<name>A0A1M2VWF2_TRAPU</name>
<dbReference type="GO" id="GO:0005789">
    <property type="term" value="C:endoplasmic reticulum membrane"/>
    <property type="evidence" value="ECO:0007669"/>
    <property type="project" value="UniProtKB-SubCell"/>
</dbReference>
<feature type="compositionally biased region" description="Basic and acidic residues" evidence="6">
    <location>
        <begin position="87"/>
        <end position="100"/>
    </location>
</feature>
<dbReference type="InterPro" id="IPR036869">
    <property type="entry name" value="J_dom_sf"/>
</dbReference>
<evidence type="ECO:0000256" key="1">
    <source>
        <dbReference type="ARBA" id="ARBA00004389"/>
    </source>
</evidence>
<evidence type="ECO:0000313" key="10">
    <source>
        <dbReference type="Proteomes" id="UP000184267"/>
    </source>
</evidence>
<keyword evidence="10" id="KW-1185">Reference proteome</keyword>
<organism evidence="9 10">
    <name type="scientific">Trametes pubescens</name>
    <name type="common">White-rot fungus</name>
    <dbReference type="NCBI Taxonomy" id="154538"/>
    <lineage>
        <taxon>Eukaryota</taxon>
        <taxon>Fungi</taxon>
        <taxon>Dikarya</taxon>
        <taxon>Basidiomycota</taxon>
        <taxon>Agaricomycotina</taxon>
        <taxon>Agaricomycetes</taxon>
        <taxon>Polyporales</taxon>
        <taxon>Polyporaceae</taxon>
        <taxon>Trametes</taxon>
    </lineage>
</organism>
<dbReference type="PANTHER" id="PTHR43908:SF3">
    <property type="entry name" value="AT29763P-RELATED"/>
    <property type="match status" value="1"/>
</dbReference>
<evidence type="ECO:0000256" key="4">
    <source>
        <dbReference type="ARBA" id="ARBA00022989"/>
    </source>
</evidence>
<dbReference type="EMBL" id="MNAD01000552">
    <property type="protein sequence ID" value="OJT11944.1"/>
    <property type="molecule type" value="Genomic_DNA"/>
</dbReference>
<feature type="compositionally biased region" description="Low complexity" evidence="6">
    <location>
        <begin position="203"/>
        <end position="221"/>
    </location>
</feature>
<dbReference type="InterPro" id="IPR018253">
    <property type="entry name" value="DnaJ_domain_CS"/>
</dbReference>
<sequence>MESNKDEALKCLAIAQKHRNARNFPSAKRFCQKSLTLFSTAEAVKLLQVIEVEVQESEGSSSSSAQPAGSSSAAEAHPSAAGARQRHGAESSKAEGKAKANGDAGAGGAQKKRDYTPENVAVVERVRKCKVTEYYEILALKRDCDEAEVKKAYRKLALALHPDKNGAPGADEAFKMVSKAFQVLSDPQKRSAFDQHGSDPESRFSGMSSGSGRGSPAFSRGSFGGGGGFEGEMSPEDLFNMFFGGGGMPMNGGSFGGGPFGGPMFTATFGPGGFRTTRARTNARREQQPAAESRSIWVQLLPLFLLFAFSLLNALPNLFASTPTPDPRFAFNPSPRYNVERTTGGMHVKYHVNAAEFSGHPLAAELARNENKPGPQLQKFESNVERAYTQDLFAQCQRGLDHKQRRKDQEVGLFGIGTDWAKVRKIDEEPIDSCNKLKSLGLLN</sequence>
<comment type="subcellular location">
    <subcellularLocation>
        <location evidence="1">Endoplasmic reticulum membrane</location>
        <topology evidence="1">Single-pass membrane protein</topology>
    </subcellularLocation>
</comment>
<dbReference type="OrthoDB" id="1507364at2759"/>
<dbReference type="AlphaFoldDB" id="A0A1M2VWF2"/>
<evidence type="ECO:0000256" key="3">
    <source>
        <dbReference type="ARBA" id="ARBA00022824"/>
    </source>
</evidence>
<dbReference type="Pfam" id="PF00226">
    <property type="entry name" value="DnaJ"/>
    <property type="match status" value="1"/>
</dbReference>
<reference evidence="9 10" key="1">
    <citation type="submission" date="2016-10" db="EMBL/GenBank/DDBJ databases">
        <title>Genome sequence of the basidiomycete white-rot fungus Trametes pubescens.</title>
        <authorList>
            <person name="Makela M.R."/>
            <person name="Granchi Z."/>
            <person name="Peng M."/>
            <person name="De Vries R.P."/>
            <person name="Grigoriev I."/>
            <person name="Riley R."/>
            <person name="Hilden K."/>
        </authorList>
    </citation>
    <scope>NUCLEOTIDE SEQUENCE [LARGE SCALE GENOMIC DNA]</scope>
    <source>
        <strain evidence="9 10">FBCC735</strain>
    </source>
</reference>
<protein>
    <recommendedName>
        <fullName evidence="8">J domain-containing protein</fullName>
    </recommendedName>
</protein>
<feature type="compositionally biased region" description="Basic and acidic residues" evidence="6">
    <location>
        <begin position="187"/>
        <end position="202"/>
    </location>
</feature>
<evidence type="ECO:0000259" key="8">
    <source>
        <dbReference type="PROSITE" id="PS50076"/>
    </source>
</evidence>
<keyword evidence="3" id="KW-0256">Endoplasmic reticulum</keyword>
<dbReference type="PROSITE" id="PS50076">
    <property type="entry name" value="DNAJ_2"/>
    <property type="match status" value="1"/>
</dbReference>
<dbReference type="CDD" id="cd06257">
    <property type="entry name" value="DnaJ"/>
    <property type="match status" value="1"/>
</dbReference>
<dbReference type="GO" id="GO:0071218">
    <property type="term" value="P:cellular response to misfolded protein"/>
    <property type="evidence" value="ECO:0007669"/>
    <property type="project" value="TreeGrafter"/>
</dbReference>
<keyword evidence="2 7" id="KW-0812">Transmembrane</keyword>
<dbReference type="Gene3D" id="1.10.287.110">
    <property type="entry name" value="DnaJ domain"/>
    <property type="match status" value="1"/>
</dbReference>
<dbReference type="STRING" id="154538.A0A1M2VWF2"/>
<gene>
    <name evidence="9" type="ORF">TRAPUB_11512</name>
</gene>
<dbReference type="GO" id="GO:0030544">
    <property type="term" value="F:Hsp70 protein binding"/>
    <property type="evidence" value="ECO:0007669"/>
    <property type="project" value="TreeGrafter"/>
</dbReference>
<dbReference type="Pfam" id="PF09320">
    <property type="entry name" value="DUF1977"/>
    <property type="match status" value="1"/>
</dbReference>
<proteinExistence type="predicted"/>
<dbReference type="SUPFAM" id="SSF46565">
    <property type="entry name" value="Chaperone J-domain"/>
    <property type="match status" value="1"/>
</dbReference>
<dbReference type="InterPro" id="IPR051100">
    <property type="entry name" value="DnaJ_subfamily_B/C"/>
</dbReference>
<dbReference type="FunFam" id="1.10.287.110:FF:000070">
    <property type="entry name" value="Endoplasmic reticulum protein, putative"/>
    <property type="match status" value="1"/>
</dbReference>
<feature type="compositionally biased region" description="Low complexity" evidence="6">
    <location>
        <begin position="57"/>
        <end position="83"/>
    </location>
</feature>
<dbReference type="InterPro" id="IPR001623">
    <property type="entry name" value="DnaJ_domain"/>
</dbReference>
<evidence type="ECO:0000256" key="5">
    <source>
        <dbReference type="ARBA" id="ARBA00023136"/>
    </source>
</evidence>
<evidence type="ECO:0000256" key="6">
    <source>
        <dbReference type="SAM" id="MobiDB-lite"/>
    </source>
</evidence>
<keyword evidence="5 7" id="KW-0472">Membrane</keyword>
<feature type="transmembrane region" description="Helical" evidence="7">
    <location>
        <begin position="296"/>
        <end position="315"/>
    </location>
</feature>
<dbReference type="OMA" id="ARSREHN"/>
<dbReference type="PRINTS" id="PR00625">
    <property type="entry name" value="JDOMAIN"/>
</dbReference>
<comment type="caution">
    <text evidence="9">The sequence shown here is derived from an EMBL/GenBank/DDBJ whole genome shotgun (WGS) entry which is preliminary data.</text>
</comment>
<dbReference type="PANTHER" id="PTHR43908">
    <property type="entry name" value="AT29763P-RELATED"/>
    <property type="match status" value="1"/>
</dbReference>
<dbReference type="SMART" id="SM00271">
    <property type="entry name" value="DnaJ"/>
    <property type="match status" value="1"/>
</dbReference>
<accession>A0A1M2VWF2</accession>
<dbReference type="Proteomes" id="UP000184267">
    <property type="component" value="Unassembled WGS sequence"/>
</dbReference>
<keyword evidence="4 7" id="KW-1133">Transmembrane helix</keyword>